<evidence type="ECO:0000313" key="1">
    <source>
        <dbReference type="EMBL" id="JAP90184.1"/>
    </source>
</evidence>
<protein>
    <submittedName>
        <fullName evidence="1">Uncharacterized protein</fullName>
    </submittedName>
</protein>
<dbReference type="AlphaFoldDB" id="A0A146K2S5"/>
<proteinExistence type="predicted"/>
<organism evidence="1">
    <name type="scientific">Trepomonas sp. PC1</name>
    <dbReference type="NCBI Taxonomy" id="1076344"/>
    <lineage>
        <taxon>Eukaryota</taxon>
        <taxon>Metamonada</taxon>
        <taxon>Diplomonadida</taxon>
        <taxon>Hexamitidae</taxon>
        <taxon>Hexamitinae</taxon>
        <taxon>Trepomonas</taxon>
    </lineage>
</organism>
<feature type="non-terminal residue" evidence="1">
    <location>
        <position position="1"/>
    </location>
</feature>
<accession>A0A146K2S5</accession>
<reference evidence="1" key="1">
    <citation type="submission" date="2015-07" db="EMBL/GenBank/DDBJ databases">
        <title>Adaptation to a free-living lifestyle via gene acquisitions in the diplomonad Trepomonas sp. PC1.</title>
        <authorList>
            <person name="Xu F."/>
            <person name="Jerlstrom-Hultqvist J."/>
            <person name="Kolisko M."/>
            <person name="Simpson A.G.B."/>
            <person name="Roger A.J."/>
            <person name="Svard S.G."/>
            <person name="Andersson J.O."/>
        </authorList>
    </citation>
    <scope>NUCLEOTIDE SEQUENCE</scope>
    <source>
        <strain evidence="1">PC1</strain>
    </source>
</reference>
<gene>
    <name evidence="1" type="ORF">TPC1_30321</name>
</gene>
<sequence>QMSQQIYIVENFEDIKLDANLFDIYTSFIELNQTFGDISSECQNFAVKFYLNNESINITYSLYSFTTQSCQVAFYFKSVVDSGEFVIEYLNNDQIINSTSHKISNTAVSFEVPIVAPFVLVIAFVIGNFCCSCACRKQQENVILSKAVATQISQRQKLDQSYYQSVNDLNKKEEKKNKTDTQQKLLTKYKVFSDFDSSQLKITKYQVVETMMKLEGMRFIENYYVKSASKSQYTLQEIFDYDYQDEKDQELWIKVKSSFNTNAEKFTVESLISQTKLQQPVFKLDRQKINLQLVKKQFEDEIQQIQRYEQEILIQQKLHLREIRQNQSFEGDDQLKKLFERLEQEKLFKQPAQFEDGILPEPTSPQQQLNTPRLDRFEGIREYMDDMSVTSFPFKQIESKLRNLVPKDDNQSYQSSNPLKVKTQSISQNISYGTNVFSKKESQNSFPSLQLPDFDLQMNSIQSPKALLPIQEDLPSFETNLEMPVFNAEVEKAEESDKDGDCSIPEFLSTCKLETKKEPNYAFQSLFQQEATSNIKSESFEGTHIQLSQQIRIRKAEQQMNFVQKFAKLGEVYRFQLALRILKMLQQNFSYIANPNSLEFSFQEVEIEDKVDVKIGMGIKDIKTIQNPYINLVTSQFYTKARLNIILSGLLIANFTFVQQFNTIEQLVKYVEDEQSYIGMQILKLMLIDSFANFWNEVNNL</sequence>
<dbReference type="EMBL" id="GDID01006422">
    <property type="protein sequence ID" value="JAP90184.1"/>
    <property type="molecule type" value="Transcribed_RNA"/>
</dbReference>
<name>A0A146K2S5_9EUKA</name>